<feature type="compositionally biased region" description="Low complexity" evidence="1">
    <location>
        <begin position="122"/>
        <end position="137"/>
    </location>
</feature>
<protein>
    <submittedName>
        <fullName evidence="4">MoxR-like ATPase</fullName>
    </submittedName>
</protein>
<dbReference type="Gene3D" id="3.40.50.300">
    <property type="entry name" value="P-loop containing nucleotide triphosphate hydrolases"/>
    <property type="match status" value="1"/>
</dbReference>
<proteinExistence type="predicted"/>
<evidence type="ECO:0000313" key="4">
    <source>
        <dbReference type="EMBL" id="BDA64582.1"/>
    </source>
</evidence>
<evidence type="ECO:0000256" key="1">
    <source>
        <dbReference type="SAM" id="MobiDB-lite"/>
    </source>
</evidence>
<feature type="compositionally biased region" description="Low complexity" evidence="1">
    <location>
        <begin position="28"/>
        <end position="84"/>
    </location>
</feature>
<dbReference type="InterPro" id="IPR050764">
    <property type="entry name" value="CbbQ/NirQ/NorQ/GpvN"/>
</dbReference>
<dbReference type="CDD" id="cd00009">
    <property type="entry name" value="AAA"/>
    <property type="match status" value="1"/>
</dbReference>
<organism evidence="4 5">
    <name type="scientific">Actinomyces capricornis</name>
    <dbReference type="NCBI Taxonomy" id="2755559"/>
    <lineage>
        <taxon>Bacteria</taxon>
        <taxon>Bacillati</taxon>
        <taxon>Actinomycetota</taxon>
        <taxon>Actinomycetes</taxon>
        <taxon>Actinomycetales</taxon>
        <taxon>Actinomycetaceae</taxon>
        <taxon>Actinomyces</taxon>
    </lineage>
</organism>
<dbReference type="InterPro" id="IPR011703">
    <property type="entry name" value="ATPase_AAA-3"/>
</dbReference>
<dbReference type="SUPFAM" id="SSF52540">
    <property type="entry name" value="P-loop containing nucleoside triphosphate hydrolases"/>
    <property type="match status" value="1"/>
</dbReference>
<feature type="domain" description="ChlI/MoxR AAA lid" evidence="3">
    <location>
        <begin position="407"/>
        <end position="473"/>
    </location>
</feature>
<dbReference type="InterPro" id="IPR041628">
    <property type="entry name" value="ChlI/MoxR_AAA_lid"/>
</dbReference>
<feature type="compositionally biased region" description="Polar residues" evidence="1">
    <location>
        <begin position="90"/>
        <end position="100"/>
    </location>
</feature>
<dbReference type="Pfam" id="PF17863">
    <property type="entry name" value="AAA_lid_2"/>
    <property type="match status" value="1"/>
</dbReference>
<sequence length="481" mass="49652">MSTQPDHGAQTPGRHPEPHHGRQGGLQPPSIAPGGYAPPAAGGAPGVVAQGSGAQGPASQADRSTPAPAAVPGGTPGPAAAGPAAPTPPSQGLLQPTGQQPVPDGPAPQRPAQATGAGMGYGVPPAAPVEEAATTGPLPSREALKREARAASTSSGGSEADVERANALLGTVATIFAQRVVGQEQLRVALVTTLMAGGHILLESVPGLAKTTAAQTLASAVSGSFRRIQCTPDLMPNDIVGTQILNYATGEMTTQLGPVHANIVLLDEINRSSAKTQSAMLEAMQERQTSIGGVVYPLPHPFMVLATQNPIEEEGTYVLPEAQMDRFLLKEVLSYPRPSEEATVLERISSGSFDKPITTEAISTQDVEWLQGAAERVYVDPVIKQYIVALINTSRGGGPRPVAGLEAQVRVGASPRGGIALMKVAQAIALQEGRTYVIPDDVRLLRHSVLRHRLVLTYDALADGVAPEAIIDAIFAAVPTP</sequence>
<gene>
    <name evidence="4" type="ORF">MANAM107_14160</name>
</gene>
<keyword evidence="5" id="KW-1185">Reference proteome</keyword>
<feature type="domain" description="ATPase AAA-3" evidence="2">
    <location>
        <begin position="199"/>
        <end position="329"/>
    </location>
</feature>
<dbReference type="RefSeq" id="WP_223906698.1">
    <property type="nucleotide sequence ID" value="NZ_AP025017.1"/>
</dbReference>
<dbReference type="PANTHER" id="PTHR42759">
    <property type="entry name" value="MOXR FAMILY PROTEIN"/>
    <property type="match status" value="1"/>
</dbReference>
<evidence type="ECO:0000313" key="5">
    <source>
        <dbReference type="Proteomes" id="UP000824496"/>
    </source>
</evidence>
<dbReference type="EMBL" id="AP025017">
    <property type="protein sequence ID" value="BDA64582.1"/>
    <property type="molecule type" value="Genomic_DNA"/>
</dbReference>
<feature type="region of interest" description="Disordered" evidence="1">
    <location>
        <begin position="1"/>
        <end position="161"/>
    </location>
</feature>
<reference evidence="4 5" key="1">
    <citation type="submission" date="2021-08" db="EMBL/GenBank/DDBJ databases">
        <title>Whole genome sequence of novel Actinomyces species strain MAS-1.</title>
        <authorList>
            <person name="Saito M."/>
            <person name="Kuwahara N."/>
            <person name="Takizawa T."/>
            <person name="Gotouda H."/>
            <person name="Ochiai T."/>
        </authorList>
    </citation>
    <scope>NUCLEOTIDE SEQUENCE [LARGE SCALE GENOMIC DNA]</scope>
    <source>
        <strain evidence="4 5">MAS-1</strain>
    </source>
</reference>
<dbReference type="Gene3D" id="1.10.8.80">
    <property type="entry name" value="Magnesium chelatase subunit I, C-Terminal domain"/>
    <property type="match status" value="1"/>
</dbReference>
<evidence type="ECO:0000259" key="3">
    <source>
        <dbReference type="Pfam" id="PF17863"/>
    </source>
</evidence>
<dbReference type="Proteomes" id="UP000824496">
    <property type="component" value="Chromosome"/>
</dbReference>
<evidence type="ECO:0000259" key="2">
    <source>
        <dbReference type="Pfam" id="PF07726"/>
    </source>
</evidence>
<name>A0ABM7UBB5_9ACTO</name>
<dbReference type="Pfam" id="PF07726">
    <property type="entry name" value="AAA_3"/>
    <property type="match status" value="1"/>
</dbReference>
<dbReference type="PANTHER" id="PTHR42759:SF1">
    <property type="entry name" value="MAGNESIUM-CHELATASE SUBUNIT CHLD"/>
    <property type="match status" value="1"/>
</dbReference>
<accession>A0ABM7UBB5</accession>
<dbReference type="InterPro" id="IPR027417">
    <property type="entry name" value="P-loop_NTPase"/>
</dbReference>